<evidence type="ECO:0000259" key="1">
    <source>
        <dbReference type="Pfam" id="PF00534"/>
    </source>
</evidence>
<comment type="caution">
    <text evidence="2">The sequence shown here is derived from an EMBL/GenBank/DDBJ whole genome shotgun (WGS) entry which is preliminary data.</text>
</comment>
<gene>
    <name evidence="2" type="ORF">US86_C0006G0046</name>
</gene>
<feature type="domain" description="Glycosyl transferase family 1" evidence="1">
    <location>
        <begin position="171"/>
        <end position="330"/>
    </location>
</feature>
<evidence type="ECO:0000313" key="2">
    <source>
        <dbReference type="EMBL" id="KKQ66366.1"/>
    </source>
</evidence>
<evidence type="ECO:0000313" key="3">
    <source>
        <dbReference type="Proteomes" id="UP000034235"/>
    </source>
</evidence>
<dbReference type="CDD" id="cd03801">
    <property type="entry name" value="GT4_PimA-like"/>
    <property type="match status" value="1"/>
</dbReference>
<proteinExistence type="predicted"/>
<organism evidence="2 3">
    <name type="scientific">Candidatus Daviesbacteria bacterium GW2011_GWA2_38_24</name>
    <dbReference type="NCBI Taxonomy" id="1618422"/>
    <lineage>
        <taxon>Bacteria</taxon>
        <taxon>Candidatus Daviesiibacteriota</taxon>
    </lineage>
</organism>
<keyword evidence="2" id="KW-0808">Transferase</keyword>
<dbReference type="InterPro" id="IPR001296">
    <property type="entry name" value="Glyco_trans_1"/>
</dbReference>
<accession>A0A0G0MN90</accession>
<dbReference type="SUPFAM" id="SSF53756">
    <property type="entry name" value="UDP-Glycosyltransferase/glycogen phosphorylase"/>
    <property type="match status" value="1"/>
</dbReference>
<sequence length="358" mass="41715">MKFLFIAPRFHTNQHFWVKMLLDHGHEVRFWVWRKEIIENHTILTPDFIDPLFSKRSDMTKEKIAFGFPNPVRIWRKMCVFNPDIVIVRDPMSYLFVFIGMLISRFQGRKVTIYSQTSLHKSVSLARRIVVQIIMMLFANSWITPVLGDISKFRKFHPKAFYVPLAIEPLQAKHTIEKMLRVLCVGKLYLPKKRHLLLLEAVKDLKNVQVTFIGFLGSRNPEYLSLMKEYIAKNELKERVKIIADISHQETLQEYGKYDVFVLAGSEPLAYSVLEAIAAGLPVVCSTGNGARWYVEEGRNGYVFCKDNVKDLREKIHMLDTDRTLLARMQVESRRLALSTYTPDVVYPKMMEAVNQKV</sequence>
<dbReference type="GO" id="GO:0016757">
    <property type="term" value="F:glycosyltransferase activity"/>
    <property type="evidence" value="ECO:0007669"/>
    <property type="project" value="InterPro"/>
</dbReference>
<dbReference type="Proteomes" id="UP000034235">
    <property type="component" value="Unassembled WGS sequence"/>
</dbReference>
<name>A0A0G0MN90_9BACT</name>
<dbReference type="EMBL" id="LBUP01000006">
    <property type="protein sequence ID" value="KKQ66366.1"/>
    <property type="molecule type" value="Genomic_DNA"/>
</dbReference>
<dbReference type="Pfam" id="PF00534">
    <property type="entry name" value="Glycos_transf_1"/>
    <property type="match status" value="1"/>
</dbReference>
<dbReference type="PANTHER" id="PTHR12526:SF637">
    <property type="entry name" value="GLYCOSYLTRANSFERASE EPSF-RELATED"/>
    <property type="match status" value="1"/>
</dbReference>
<reference evidence="2 3" key="1">
    <citation type="journal article" date="2015" name="Nature">
        <title>rRNA introns, odd ribosomes, and small enigmatic genomes across a large radiation of phyla.</title>
        <authorList>
            <person name="Brown C.T."/>
            <person name="Hug L.A."/>
            <person name="Thomas B.C."/>
            <person name="Sharon I."/>
            <person name="Castelle C.J."/>
            <person name="Singh A."/>
            <person name="Wilkins M.J."/>
            <person name="Williams K.H."/>
            <person name="Banfield J.F."/>
        </authorList>
    </citation>
    <scope>NUCLEOTIDE SEQUENCE [LARGE SCALE GENOMIC DNA]</scope>
</reference>
<dbReference type="AlphaFoldDB" id="A0A0G0MN90"/>
<dbReference type="Gene3D" id="3.40.50.2000">
    <property type="entry name" value="Glycogen Phosphorylase B"/>
    <property type="match status" value="1"/>
</dbReference>
<dbReference type="PANTHER" id="PTHR12526">
    <property type="entry name" value="GLYCOSYLTRANSFERASE"/>
    <property type="match status" value="1"/>
</dbReference>
<protein>
    <submittedName>
        <fullName evidence="2">Glycosyltransferase</fullName>
    </submittedName>
</protein>